<accession>A0A917XG64</accession>
<dbReference type="EMBL" id="BMML01000012">
    <property type="protein sequence ID" value="GGN22383.1"/>
    <property type="molecule type" value="Genomic_DNA"/>
</dbReference>
<evidence type="ECO:0000256" key="1">
    <source>
        <dbReference type="ARBA" id="ARBA00011870"/>
    </source>
</evidence>
<comment type="subunit">
    <text evidence="1">Heterodimer of an alpha and a beta chain.</text>
</comment>
<protein>
    <recommendedName>
        <fullName evidence="2">Methylmalonyl-CoA mutase alpha/beta chain catalytic domain-containing protein</fullName>
    </recommendedName>
</protein>
<dbReference type="Pfam" id="PF01642">
    <property type="entry name" value="MM_CoA_mutase"/>
    <property type="match status" value="2"/>
</dbReference>
<keyword evidence="4" id="KW-1185">Reference proteome</keyword>
<evidence type="ECO:0000313" key="4">
    <source>
        <dbReference type="Proteomes" id="UP000653411"/>
    </source>
</evidence>
<evidence type="ECO:0000259" key="2">
    <source>
        <dbReference type="Pfam" id="PF01642"/>
    </source>
</evidence>
<dbReference type="InterPro" id="IPR006099">
    <property type="entry name" value="MeMalonylCoA_mutase_a/b_cat"/>
</dbReference>
<dbReference type="GO" id="GO:0031419">
    <property type="term" value="F:cobalamin binding"/>
    <property type="evidence" value="ECO:0007669"/>
    <property type="project" value="UniProtKB-KW"/>
</dbReference>
<dbReference type="SUPFAM" id="SSF51703">
    <property type="entry name" value="Cobalamin (vitamin B12)-dependent enzymes"/>
    <property type="match status" value="1"/>
</dbReference>
<reference evidence="3" key="1">
    <citation type="journal article" date="2014" name="Int. J. Syst. Evol. Microbiol.">
        <title>Complete genome sequence of Corynebacterium casei LMG S-19264T (=DSM 44701T), isolated from a smear-ripened cheese.</title>
        <authorList>
            <consortium name="US DOE Joint Genome Institute (JGI-PGF)"/>
            <person name="Walter F."/>
            <person name="Albersmeier A."/>
            <person name="Kalinowski J."/>
            <person name="Ruckert C."/>
        </authorList>
    </citation>
    <scope>NUCLEOTIDE SEQUENCE</scope>
    <source>
        <strain evidence="3">CGMCC 4.7110</strain>
    </source>
</reference>
<name>A0A917XG64_9ACTN</name>
<feature type="domain" description="Methylmalonyl-CoA mutase alpha/beta chain catalytic" evidence="2">
    <location>
        <begin position="311"/>
        <end position="370"/>
    </location>
</feature>
<dbReference type="AlphaFoldDB" id="A0A917XG64"/>
<feature type="domain" description="Methylmalonyl-CoA mutase alpha/beta chain catalytic" evidence="2">
    <location>
        <begin position="3"/>
        <end position="214"/>
    </location>
</feature>
<proteinExistence type="predicted"/>
<dbReference type="InterPro" id="IPR016176">
    <property type="entry name" value="Cbl-dep_enz_cat"/>
</dbReference>
<dbReference type="Proteomes" id="UP000653411">
    <property type="component" value="Unassembled WGS sequence"/>
</dbReference>
<comment type="caution">
    <text evidence="3">The sequence shown here is derived from an EMBL/GenBank/DDBJ whole genome shotgun (WGS) entry which is preliminary data.</text>
</comment>
<dbReference type="PANTHER" id="PTHR48101">
    <property type="entry name" value="METHYLMALONYL-COA MUTASE, MITOCHONDRIAL-RELATED"/>
    <property type="match status" value="1"/>
</dbReference>
<sequence>MGRGVRDLVVDFDVPTGRGCDSDVPGVGGGVGVGGVAVDSIDDMRVLFAGVPFGRVTVVLAADAVAAPLLLLYQLVAEERGVAGSRLAGGVGNDPLRGFVVRGVGVFPPGPSVRLAADVLCYCAAELPRWVSAGLSGCELAGVGASAAQEIAFTVADGLAYVRAAVAGGLDAGVAVSRLSFVFAAGVTVVEGAAKVLAARRVWARLVAREFGGRVGVLCGARFGTCSLGADGGWSVSRTVLRARSSVGLCAVERLAGEVAGAAFGLVEGVERAGGVWGAARGGFRGAGLARGGCRCGRGVGGGVGGGVVGQVECLAKVRAWRCAERVTGALRAVGVVAEGGGNVLFPMKDALAAGATVGEVCGVLRGVWGSGGVERGWF</sequence>
<gene>
    <name evidence="3" type="ORF">GCM10011578_054100</name>
</gene>
<dbReference type="PANTHER" id="PTHR48101:SF1">
    <property type="entry name" value="METHYLMALONYL-COA MUTASE, LARGE SUBUNIT"/>
    <property type="match status" value="1"/>
</dbReference>
<dbReference type="Gene3D" id="3.20.20.240">
    <property type="entry name" value="Methylmalonyl-CoA mutase"/>
    <property type="match status" value="2"/>
</dbReference>
<dbReference type="GO" id="GO:0004494">
    <property type="term" value="F:methylmalonyl-CoA mutase activity"/>
    <property type="evidence" value="ECO:0007669"/>
    <property type="project" value="UniProtKB-EC"/>
</dbReference>
<organism evidence="3 4">
    <name type="scientific">Streptomyces fuscichromogenes</name>
    <dbReference type="NCBI Taxonomy" id="1324013"/>
    <lineage>
        <taxon>Bacteria</taxon>
        <taxon>Bacillati</taxon>
        <taxon>Actinomycetota</taxon>
        <taxon>Actinomycetes</taxon>
        <taxon>Kitasatosporales</taxon>
        <taxon>Streptomycetaceae</taxon>
        <taxon>Streptomyces</taxon>
    </lineage>
</organism>
<evidence type="ECO:0000313" key="3">
    <source>
        <dbReference type="EMBL" id="GGN22383.1"/>
    </source>
</evidence>
<reference evidence="3" key="2">
    <citation type="submission" date="2020-09" db="EMBL/GenBank/DDBJ databases">
        <authorList>
            <person name="Sun Q."/>
            <person name="Zhou Y."/>
        </authorList>
    </citation>
    <scope>NUCLEOTIDE SEQUENCE</scope>
    <source>
        <strain evidence="3">CGMCC 4.7110</strain>
    </source>
</reference>